<dbReference type="RefSeq" id="WP_377367875.1">
    <property type="nucleotide sequence ID" value="NZ_JAOTJD010000005.1"/>
</dbReference>
<reference evidence="2 3" key="1">
    <citation type="submission" date="2022-09" db="EMBL/GenBank/DDBJ databases">
        <title>New species of Phenylobacterium.</title>
        <authorList>
            <person name="Mieszkin S."/>
        </authorList>
    </citation>
    <scope>NUCLEOTIDE SEQUENCE [LARGE SCALE GENOMIC DNA]</scope>
    <source>
        <strain evidence="2 3">HK31-G</strain>
    </source>
</reference>
<accession>A0ABW6CJB8</accession>
<evidence type="ECO:0000313" key="2">
    <source>
        <dbReference type="EMBL" id="MFD3263162.1"/>
    </source>
</evidence>
<keyword evidence="1" id="KW-0472">Membrane</keyword>
<evidence type="ECO:0000313" key="3">
    <source>
        <dbReference type="Proteomes" id="UP001598130"/>
    </source>
</evidence>
<keyword evidence="1" id="KW-0812">Transmembrane</keyword>
<proteinExistence type="predicted"/>
<feature type="transmembrane region" description="Helical" evidence="1">
    <location>
        <begin position="27"/>
        <end position="45"/>
    </location>
</feature>
<evidence type="ECO:0000256" key="1">
    <source>
        <dbReference type="SAM" id="Phobius"/>
    </source>
</evidence>
<dbReference type="Proteomes" id="UP001598130">
    <property type="component" value="Unassembled WGS sequence"/>
</dbReference>
<gene>
    <name evidence="2" type="ORF">OCL97_04170</name>
</gene>
<name>A0ABW6CJB8_9CAUL</name>
<protein>
    <submittedName>
        <fullName evidence="2">Uncharacterized protein</fullName>
    </submittedName>
</protein>
<sequence length="48" mass="5047">MALLALWILVAAVSAWQAFAAGDYTLAFVYAAAALVVPGAMLLLVRRP</sequence>
<keyword evidence="3" id="KW-1185">Reference proteome</keyword>
<dbReference type="EMBL" id="JAOTJD010000005">
    <property type="protein sequence ID" value="MFD3263162.1"/>
    <property type="molecule type" value="Genomic_DNA"/>
</dbReference>
<comment type="caution">
    <text evidence="2">The sequence shown here is derived from an EMBL/GenBank/DDBJ whole genome shotgun (WGS) entry which is preliminary data.</text>
</comment>
<organism evidence="2 3">
    <name type="scientific">Phenylobacterium ferrooxidans</name>
    <dbReference type="NCBI Taxonomy" id="2982689"/>
    <lineage>
        <taxon>Bacteria</taxon>
        <taxon>Pseudomonadati</taxon>
        <taxon>Pseudomonadota</taxon>
        <taxon>Alphaproteobacteria</taxon>
        <taxon>Caulobacterales</taxon>
        <taxon>Caulobacteraceae</taxon>
        <taxon>Phenylobacterium</taxon>
    </lineage>
</organism>
<keyword evidence="1" id="KW-1133">Transmembrane helix</keyword>